<evidence type="ECO:0000313" key="3">
    <source>
        <dbReference type="Proteomes" id="UP000005240"/>
    </source>
</evidence>
<gene>
    <name evidence="1" type="ORF">PTTG_28432</name>
</gene>
<evidence type="ECO:0000313" key="2">
    <source>
        <dbReference type="EnsemblFungi" id="PTTG_28432-t43_1-p1"/>
    </source>
</evidence>
<reference evidence="1" key="1">
    <citation type="submission" date="2009-11" db="EMBL/GenBank/DDBJ databases">
        <authorList>
            <consortium name="The Broad Institute Genome Sequencing Platform"/>
            <person name="Ward D."/>
            <person name="Feldgarden M."/>
            <person name="Earl A."/>
            <person name="Young S.K."/>
            <person name="Zeng Q."/>
            <person name="Koehrsen M."/>
            <person name="Alvarado L."/>
            <person name="Berlin A."/>
            <person name="Bochicchio J."/>
            <person name="Borenstein D."/>
            <person name="Chapman S.B."/>
            <person name="Chen Z."/>
            <person name="Engels R."/>
            <person name="Freedman E."/>
            <person name="Gellesch M."/>
            <person name="Goldberg J."/>
            <person name="Griggs A."/>
            <person name="Gujja S."/>
            <person name="Heilman E."/>
            <person name="Heiman D."/>
            <person name="Hepburn T."/>
            <person name="Howarth C."/>
            <person name="Jen D."/>
            <person name="Larson L."/>
            <person name="Lewis B."/>
            <person name="Mehta T."/>
            <person name="Park D."/>
            <person name="Pearson M."/>
            <person name="Roberts A."/>
            <person name="Saif S."/>
            <person name="Shea T."/>
            <person name="Shenoy N."/>
            <person name="Sisk P."/>
            <person name="Stolte C."/>
            <person name="Sykes S."/>
            <person name="Thomson T."/>
            <person name="Walk T."/>
            <person name="White J."/>
            <person name="Yandava C."/>
            <person name="Izard J."/>
            <person name="Baranova O.V."/>
            <person name="Blanton J.M."/>
            <person name="Tanner A.C."/>
            <person name="Dewhirst F.E."/>
            <person name="Haas B."/>
            <person name="Nusbaum C."/>
            <person name="Birren B."/>
        </authorList>
    </citation>
    <scope>NUCLEOTIDE SEQUENCE [LARGE SCALE GENOMIC DNA]</scope>
    <source>
        <strain evidence="1">1-1 BBBD Race 1</strain>
    </source>
</reference>
<sequence>MVQFLVWGADFFNSDTDQPAVVQPPPAEYIRLKRQRKTDGTYNKMCAAPAGTGVLGPLIEEAMGQAAFDTAKAI</sequence>
<dbReference type="Proteomes" id="UP000005240">
    <property type="component" value="Unassembled WGS sequence"/>
</dbReference>
<keyword evidence="3" id="KW-1185">Reference proteome</keyword>
<dbReference type="EMBL" id="ADAS02000108">
    <property type="protein sequence ID" value="OAV90145.1"/>
    <property type="molecule type" value="Genomic_DNA"/>
</dbReference>
<dbReference type="AlphaFoldDB" id="A0A180GBT2"/>
<protein>
    <submittedName>
        <fullName evidence="1 2">Uncharacterized protein</fullName>
    </submittedName>
</protein>
<evidence type="ECO:0000313" key="1">
    <source>
        <dbReference type="EMBL" id="OAV90145.1"/>
    </source>
</evidence>
<proteinExistence type="predicted"/>
<dbReference type="EnsemblFungi" id="PTTG_28432-t43_1">
    <property type="protein sequence ID" value="PTTG_28432-t43_1-p1"/>
    <property type="gene ID" value="PTTG_28432"/>
</dbReference>
<reference evidence="2" key="4">
    <citation type="submission" date="2025-05" db="UniProtKB">
        <authorList>
            <consortium name="EnsemblFungi"/>
        </authorList>
    </citation>
    <scope>IDENTIFICATION</scope>
    <source>
        <strain evidence="2">isolate 1-1 / race 1 (BBBD)</strain>
    </source>
</reference>
<organism evidence="1">
    <name type="scientific">Puccinia triticina (isolate 1-1 / race 1 (BBBD))</name>
    <name type="common">Brown leaf rust fungus</name>
    <dbReference type="NCBI Taxonomy" id="630390"/>
    <lineage>
        <taxon>Eukaryota</taxon>
        <taxon>Fungi</taxon>
        <taxon>Dikarya</taxon>
        <taxon>Basidiomycota</taxon>
        <taxon>Pucciniomycotina</taxon>
        <taxon>Pucciniomycetes</taxon>
        <taxon>Pucciniales</taxon>
        <taxon>Pucciniaceae</taxon>
        <taxon>Puccinia</taxon>
    </lineage>
</organism>
<dbReference type="VEuPathDB" id="FungiDB:PTTG_28432"/>
<name>A0A180GBT2_PUCT1</name>
<reference evidence="2 3" key="3">
    <citation type="journal article" date="2017" name="G3 (Bethesda)">
        <title>Comparative analysis highlights variable genome content of wheat rusts and divergence of the mating loci.</title>
        <authorList>
            <person name="Cuomo C.A."/>
            <person name="Bakkeren G."/>
            <person name="Khalil H.B."/>
            <person name="Panwar V."/>
            <person name="Joly D."/>
            <person name="Linning R."/>
            <person name="Sakthikumar S."/>
            <person name="Song X."/>
            <person name="Adiconis X."/>
            <person name="Fan L."/>
            <person name="Goldberg J.M."/>
            <person name="Levin J.Z."/>
            <person name="Young S."/>
            <person name="Zeng Q."/>
            <person name="Anikster Y."/>
            <person name="Bruce M."/>
            <person name="Wang M."/>
            <person name="Yin C."/>
            <person name="McCallum B."/>
            <person name="Szabo L.J."/>
            <person name="Hulbert S."/>
            <person name="Chen X."/>
            <person name="Fellers J.P."/>
        </authorList>
    </citation>
    <scope>NUCLEOTIDE SEQUENCE</scope>
    <source>
        <strain evidence="2">isolate 1-1 / race 1 (BBBD)</strain>
        <strain evidence="3">Isolate 1-1 / race 1 (BBBD)</strain>
    </source>
</reference>
<accession>A0A180GBT2</accession>
<reference evidence="1" key="2">
    <citation type="submission" date="2016-05" db="EMBL/GenBank/DDBJ databases">
        <title>Comparative analysis highlights variable genome content of wheat rusts and divergence of the mating loci.</title>
        <authorList>
            <person name="Cuomo C.A."/>
            <person name="Bakkeren G."/>
            <person name="Szabo L."/>
            <person name="Khalil H."/>
            <person name="Joly D."/>
            <person name="Goldberg J."/>
            <person name="Young S."/>
            <person name="Zeng Q."/>
            <person name="Fellers J."/>
        </authorList>
    </citation>
    <scope>NUCLEOTIDE SEQUENCE [LARGE SCALE GENOMIC DNA]</scope>
    <source>
        <strain evidence="1">1-1 BBBD Race 1</strain>
    </source>
</reference>